<name>A0A401G905_9APHY</name>
<sequence>MPDSVRRSPNAWWKVLNMSFEWESHGPSERRERRAVDQQEPFGECHHTPMHGVRSLTAGLFISRNAPHI</sequence>
<keyword evidence="3" id="KW-1185">Reference proteome</keyword>
<dbReference type="Proteomes" id="UP000287166">
    <property type="component" value="Unassembled WGS sequence"/>
</dbReference>
<accession>A0A401G905</accession>
<dbReference type="AlphaFoldDB" id="A0A401G905"/>
<evidence type="ECO:0000256" key="1">
    <source>
        <dbReference type="SAM" id="MobiDB-lite"/>
    </source>
</evidence>
<feature type="compositionally biased region" description="Basic and acidic residues" evidence="1">
    <location>
        <begin position="24"/>
        <end position="47"/>
    </location>
</feature>
<organism evidence="2 3">
    <name type="scientific">Sparassis crispa</name>
    <dbReference type="NCBI Taxonomy" id="139825"/>
    <lineage>
        <taxon>Eukaryota</taxon>
        <taxon>Fungi</taxon>
        <taxon>Dikarya</taxon>
        <taxon>Basidiomycota</taxon>
        <taxon>Agaricomycotina</taxon>
        <taxon>Agaricomycetes</taxon>
        <taxon>Polyporales</taxon>
        <taxon>Sparassidaceae</taxon>
        <taxon>Sparassis</taxon>
    </lineage>
</organism>
<dbReference type="GeneID" id="38775559"/>
<dbReference type="EMBL" id="BFAD01000001">
    <property type="protein sequence ID" value="GBE78642.1"/>
    <property type="molecule type" value="Genomic_DNA"/>
</dbReference>
<reference evidence="2 3" key="1">
    <citation type="journal article" date="2018" name="Sci. Rep.">
        <title>Genome sequence of the cauliflower mushroom Sparassis crispa (Hanabiratake) and its association with beneficial usage.</title>
        <authorList>
            <person name="Kiyama R."/>
            <person name="Furutani Y."/>
            <person name="Kawaguchi K."/>
            <person name="Nakanishi T."/>
        </authorList>
    </citation>
    <scope>NUCLEOTIDE SEQUENCE [LARGE SCALE GENOMIC DNA]</scope>
</reference>
<feature type="region of interest" description="Disordered" evidence="1">
    <location>
        <begin position="24"/>
        <end position="49"/>
    </location>
</feature>
<dbReference type="RefSeq" id="XP_027609555.1">
    <property type="nucleotide sequence ID" value="XM_027753754.1"/>
</dbReference>
<dbReference type="InParanoid" id="A0A401G905"/>
<gene>
    <name evidence="2" type="ORF">SCP_0115310</name>
</gene>
<comment type="caution">
    <text evidence="2">The sequence shown here is derived from an EMBL/GenBank/DDBJ whole genome shotgun (WGS) entry which is preliminary data.</text>
</comment>
<proteinExistence type="predicted"/>
<evidence type="ECO:0000313" key="2">
    <source>
        <dbReference type="EMBL" id="GBE78642.1"/>
    </source>
</evidence>
<evidence type="ECO:0000313" key="3">
    <source>
        <dbReference type="Proteomes" id="UP000287166"/>
    </source>
</evidence>
<protein>
    <submittedName>
        <fullName evidence="2">Uncharacterized protein</fullName>
    </submittedName>
</protein>